<dbReference type="Gene3D" id="1.10.3730.20">
    <property type="match status" value="1"/>
</dbReference>
<evidence type="ECO:0000313" key="13">
    <source>
        <dbReference type="EMBL" id="ABS66286.1"/>
    </source>
</evidence>
<evidence type="ECO:0000256" key="8">
    <source>
        <dbReference type="ARBA" id="ARBA00022989"/>
    </source>
</evidence>
<feature type="domain" description="EamA" evidence="12">
    <location>
        <begin position="51"/>
        <end position="121"/>
    </location>
</feature>
<evidence type="ECO:0000256" key="11">
    <source>
        <dbReference type="SAM" id="Phobius"/>
    </source>
</evidence>
<dbReference type="InterPro" id="IPR037185">
    <property type="entry name" value="EmrE-like"/>
</dbReference>
<evidence type="ECO:0000256" key="3">
    <source>
        <dbReference type="ARBA" id="ARBA00022516"/>
    </source>
</evidence>
<keyword evidence="6 11" id="KW-0812">Transmembrane</keyword>
<dbReference type="PANTHER" id="PTHR30561">
    <property type="entry name" value="SMR FAMILY PROTON-DEPENDENT DRUG EFFLUX TRANSPORTER SUGE"/>
    <property type="match status" value="1"/>
</dbReference>
<dbReference type="STRING" id="78245.Xaut_1035"/>
<dbReference type="AlphaFoldDB" id="A7IE43"/>
<evidence type="ECO:0000313" key="14">
    <source>
        <dbReference type="Proteomes" id="UP000002417"/>
    </source>
</evidence>
<comment type="subcellular location">
    <subcellularLocation>
        <location evidence="1">Cell membrane</location>
        <topology evidence="1">Multi-pass membrane protein</topology>
    </subcellularLocation>
</comment>
<dbReference type="GO" id="GO:0022857">
    <property type="term" value="F:transmembrane transporter activity"/>
    <property type="evidence" value="ECO:0007669"/>
    <property type="project" value="InterPro"/>
</dbReference>
<dbReference type="Pfam" id="PF00892">
    <property type="entry name" value="EamA"/>
    <property type="match status" value="1"/>
</dbReference>
<dbReference type="PANTHER" id="PTHR30561:SF9">
    <property type="entry name" value="4-AMINO-4-DEOXY-L-ARABINOSE-PHOSPHOUNDECAPRENOL FLIPPASE SUBUNIT ARNF-RELATED"/>
    <property type="match status" value="1"/>
</dbReference>
<evidence type="ECO:0000259" key="12">
    <source>
        <dbReference type="Pfam" id="PF00892"/>
    </source>
</evidence>
<evidence type="ECO:0000256" key="2">
    <source>
        <dbReference type="ARBA" id="ARBA00022475"/>
    </source>
</evidence>
<dbReference type="InterPro" id="IPR000620">
    <property type="entry name" value="EamA_dom"/>
</dbReference>
<organism evidence="13 14">
    <name type="scientific">Xanthobacter autotrophicus (strain ATCC BAA-1158 / Py2)</name>
    <dbReference type="NCBI Taxonomy" id="78245"/>
    <lineage>
        <taxon>Bacteria</taxon>
        <taxon>Pseudomonadati</taxon>
        <taxon>Pseudomonadota</taxon>
        <taxon>Alphaproteobacteria</taxon>
        <taxon>Hyphomicrobiales</taxon>
        <taxon>Xanthobacteraceae</taxon>
        <taxon>Xanthobacter</taxon>
    </lineage>
</organism>
<keyword evidence="7" id="KW-0448">Lipopolysaccharide biosynthesis</keyword>
<evidence type="ECO:0000256" key="10">
    <source>
        <dbReference type="ARBA" id="ARBA00023136"/>
    </source>
</evidence>
<keyword evidence="3" id="KW-0444">Lipid biosynthesis</keyword>
<proteinExistence type="predicted"/>
<dbReference type="SUPFAM" id="SSF103481">
    <property type="entry name" value="Multidrug resistance efflux transporter EmrE"/>
    <property type="match status" value="1"/>
</dbReference>
<dbReference type="KEGG" id="xau:Xaut_1035"/>
<evidence type="ECO:0000256" key="4">
    <source>
        <dbReference type="ARBA" id="ARBA00022519"/>
    </source>
</evidence>
<keyword evidence="9" id="KW-0443">Lipid metabolism</keyword>
<evidence type="ECO:0000256" key="6">
    <source>
        <dbReference type="ARBA" id="ARBA00022692"/>
    </source>
</evidence>
<dbReference type="HOGENOM" id="CLU_131462_3_1_5"/>
<dbReference type="OrthoDB" id="7189096at2"/>
<dbReference type="eggNOG" id="COG2076">
    <property type="taxonomic scope" value="Bacteria"/>
</dbReference>
<keyword evidence="10 11" id="KW-0472">Membrane</keyword>
<keyword evidence="4" id="KW-0997">Cell inner membrane</keyword>
<evidence type="ECO:0000256" key="9">
    <source>
        <dbReference type="ARBA" id="ARBA00023098"/>
    </source>
</evidence>
<keyword evidence="8 11" id="KW-1133">Transmembrane helix</keyword>
<sequence>MTLRPSAFPTLILVGVFLAVDTATQLAFKAAAEAIGDLPLGLDFLASAAGIAFAWLAVALYLATYVLWMLVLKDTALSRAFPLTALSYVSVPLFAWLAFGEAVDARTAAGIGLILLGVALIGHGAEADAVPEEELTPCET</sequence>
<keyword evidence="5" id="KW-0441">Lipid A biosynthesis</keyword>
<keyword evidence="2" id="KW-1003">Cell membrane</keyword>
<reference evidence="13 14" key="1">
    <citation type="submission" date="2007-07" db="EMBL/GenBank/DDBJ databases">
        <title>Complete sequence of chromosome of Xanthobacter autotrophicus Py2.</title>
        <authorList>
            <consortium name="US DOE Joint Genome Institute"/>
            <person name="Copeland A."/>
            <person name="Lucas S."/>
            <person name="Lapidus A."/>
            <person name="Barry K."/>
            <person name="Glavina del Rio T."/>
            <person name="Hammon N."/>
            <person name="Israni S."/>
            <person name="Dalin E."/>
            <person name="Tice H."/>
            <person name="Pitluck S."/>
            <person name="Sims D."/>
            <person name="Brettin T."/>
            <person name="Bruce D."/>
            <person name="Detter J.C."/>
            <person name="Han C."/>
            <person name="Tapia R."/>
            <person name="Brainard J."/>
            <person name="Schmutz J."/>
            <person name="Larimer F."/>
            <person name="Land M."/>
            <person name="Hauser L."/>
            <person name="Kyrpides N."/>
            <person name="Kim E."/>
            <person name="Ensigns S.A."/>
            <person name="Richardson P."/>
        </authorList>
    </citation>
    <scope>NUCLEOTIDE SEQUENCE [LARGE SCALE GENOMIC DNA]</scope>
    <source>
        <strain evidence="14">ATCC BAA-1158 / Py2</strain>
    </source>
</reference>
<dbReference type="GO" id="GO:0005886">
    <property type="term" value="C:plasma membrane"/>
    <property type="evidence" value="ECO:0007669"/>
    <property type="project" value="UniProtKB-SubCell"/>
</dbReference>
<evidence type="ECO:0000256" key="5">
    <source>
        <dbReference type="ARBA" id="ARBA00022556"/>
    </source>
</evidence>
<protein>
    <recommendedName>
        <fullName evidence="12">EamA domain-containing protein</fullName>
    </recommendedName>
</protein>
<name>A7IE43_XANP2</name>
<dbReference type="InterPro" id="IPR000390">
    <property type="entry name" value="Small_drug/metabolite_transptr"/>
</dbReference>
<dbReference type="Proteomes" id="UP000002417">
    <property type="component" value="Chromosome"/>
</dbReference>
<dbReference type="GO" id="GO:0009245">
    <property type="term" value="P:lipid A biosynthetic process"/>
    <property type="evidence" value="ECO:0007669"/>
    <property type="project" value="UniProtKB-KW"/>
</dbReference>
<accession>A7IE43</accession>
<feature type="transmembrane region" description="Helical" evidence="11">
    <location>
        <begin position="80"/>
        <end position="99"/>
    </location>
</feature>
<gene>
    <name evidence="13" type="ordered locus">Xaut_1035</name>
</gene>
<dbReference type="GO" id="GO:0009103">
    <property type="term" value="P:lipopolysaccharide biosynthetic process"/>
    <property type="evidence" value="ECO:0007669"/>
    <property type="project" value="UniProtKB-KW"/>
</dbReference>
<evidence type="ECO:0000256" key="7">
    <source>
        <dbReference type="ARBA" id="ARBA00022985"/>
    </source>
</evidence>
<evidence type="ECO:0000256" key="1">
    <source>
        <dbReference type="ARBA" id="ARBA00004651"/>
    </source>
</evidence>
<keyword evidence="14" id="KW-1185">Reference proteome</keyword>
<dbReference type="EMBL" id="CP000781">
    <property type="protein sequence ID" value="ABS66286.1"/>
    <property type="molecule type" value="Genomic_DNA"/>
</dbReference>
<feature type="transmembrane region" description="Helical" evidence="11">
    <location>
        <begin position="48"/>
        <end position="68"/>
    </location>
</feature>